<feature type="domain" description="THAP-type" evidence="7">
    <location>
        <begin position="1"/>
        <end position="95"/>
    </location>
</feature>
<dbReference type="InterPro" id="IPR038441">
    <property type="entry name" value="THAP_Znf_sf"/>
</dbReference>
<dbReference type="Pfam" id="PF05485">
    <property type="entry name" value="THAP"/>
    <property type="match status" value="1"/>
</dbReference>
<evidence type="ECO:0000256" key="5">
    <source>
        <dbReference type="PROSITE-ProRule" id="PRU00309"/>
    </source>
</evidence>
<dbReference type="GO" id="GO:0008270">
    <property type="term" value="F:zinc ion binding"/>
    <property type="evidence" value="ECO:0007669"/>
    <property type="project" value="UniProtKB-KW"/>
</dbReference>
<keyword evidence="3" id="KW-0862">Zinc</keyword>
<sequence length="151" mass="17210">MPGCCCAPNCRSNYANGPRARVYRFPLDPAQNAAWTKAVRRENFTPTKYTVVCEHHFLESDFVDSTSYTDSMTGKVIEVPLKLRRLKPSAIPSVSLIALLTCPAKKLLHARAQKKSALVWTQKRCRKQYGYQSSLTKRKKRRMPSPLSKTY</sequence>
<gene>
    <name evidence="8" type="ORF">HPB51_016600</name>
</gene>
<feature type="region of interest" description="Disordered" evidence="6">
    <location>
        <begin position="131"/>
        <end position="151"/>
    </location>
</feature>
<accession>A0A9J6DI67</accession>
<evidence type="ECO:0000313" key="9">
    <source>
        <dbReference type="Proteomes" id="UP000821866"/>
    </source>
</evidence>
<dbReference type="InterPro" id="IPR006612">
    <property type="entry name" value="THAP_Znf"/>
</dbReference>
<keyword evidence="2 5" id="KW-0863">Zinc-finger</keyword>
<dbReference type="PANTHER" id="PTHR46600">
    <property type="entry name" value="THAP DOMAIN-CONTAINING"/>
    <property type="match status" value="1"/>
</dbReference>
<keyword evidence="4 5" id="KW-0238">DNA-binding</keyword>
<dbReference type="InterPro" id="IPR026516">
    <property type="entry name" value="THAP1/10"/>
</dbReference>
<dbReference type="SUPFAM" id="SSF57716">
    <property type="entry name" value="Glucocorticoid receptor-like (DNA-binding domain)"/>
    <property type="match status" value="1"/>
</dbReference>
<dbReference type="GO" id="GO:0043565">
    <property type="term" value="F:sequence-specific DNA binding"/>
    <property type="evidence" value="ECO:0007669"/>
    <property type="project" value="InterPro"/>
</dbReference>
<evidence type="ECO:0000256" key="4">
    <source>
        <dbReference type="ARBA" id="ARBA00023125"/>
    </source>
</evidence>
<dbReference type="PROSITE" id="PS50950">
    <property type="entry name" value="ZF_THAP"/>
    <property type="match status" value="1"/>
</dbReference>
<name>A0A9J6DI67_RHIMP</name>
<reference evidence="8" key="1">
    <citation type="journal article" date="2020" name="Cell">
        <title>Large-Scale Comparative Analyses of Tick Genomes Elucidate Their Genetic Diversity and Vector Capacities.</title>
        <authorList>
            <consortium name="Tick Genome and Microbiome Consortium (TIGMIC)"/>
            <person name="Jia N."/>
            <person name="Wang J."/>
            <person name="Shi W."/>
            <person name="Du L."/>
            <person name="Sun Y."/>
            <person name="Zhan W."/>
            <person name="Jiang J.F."/>
            <person name="Wang Q."/>
            <person name="Zhang B."/>
            <person name="Ji P."/>
            <person name="Bell-Sakyi L."/>
            <person name="Cui X.M."/>
            <person name="Yuan T.T."/>
            <person name="Jiang B.G."/>
            <person name="Yang W.F."/>
            <person name="Lam T.T."/>
            <person name="Chang Q.C."/>
            <person name="Ding S.J."/>
            <person name="Wang X.J."/>
            <person name="Zhu J.G."/>
            <person name="Ruan X.D."/>
            <person name="Zhao L."/>
            <person name="Wei J.T."/>
            <person name="Ye R.Z."/>
            <person name="Que T.C."/>
            <person name="Du C.H."/>
            <person name="Zhou Y.H."/>
            <person name="Cheng J.X."/>
            <person name="Dai P.F."/>
            <person name="Guo W.B."/>
            <person name="Han X.H."/>
            <person name="Huang E.J."/>
            <person name="Li L.F."/>
            <person name="Wei W."/>
            <person name="Gao Y.C."/>
            <person name="Liu J.Z."/>
            <person name="Shao H.Z."/>
            <person name="Wang X."/>
            <person name="Wang C.C."/>
            <person name="Yang T.C."/>
            <person name="Huo Q.B."/>
            <person name="Li W."/>
            <person name="Chen H.Y."/>
            <person name="Chen S.E."/>
            <person name="Zhou L.G."/>
            <person name="Ni X.B."/>
            <person name="Tian J.H."/>
            <person name="Sheng Y."/>
            <person name="Liu T."/>
            <person name="Pan Y.S."/>
            <person name="Xia L.Y."/>
            <person name="Li J."/>
            <person name="Zhao F."/>
            <person name="Cao W.C."/>
        </authorList>
    </citation>
    <scope>NUCLEOTIDE SEQUENCE</scope>
    <source>
        <strain evidence="8">Rmic-2018</strain>
    </source>
</reference>
<evidence type="ECO:0000313" key="8">
    <source>
        <dbReference type="EMBL" id="KAH8021730.1"/>
    </source>
</evidence>
<dbReference type="PANTHER" id="PTHR46600:SF11">
    <property type="entry name" value="THAP DOMAIN-CONTAINING PROTEIN 10"/>
    <property type="match status" value="1"/>
</dbReference>
<protein>
    <recommendedName>
        <fullName evidence="7">THAP-type domain-containing protein</fullName>
    </recommendedName>
</protein>
<organism evidence="8 9">
    <name type="scientific">Rhipicephalus microplus</name>
    <name type="common">Cattle tick</name>
    <name type="synonym">Boophilus microplus</name>
    <dbReference type="NCBI Taxonomy" id="6941"/>
    <lineage>
        <taxon>Eukaryota</taxon>
        <taxon>Metazoa</taxon>
        <taxon>Ecdysozoa</taxon>
        <taxon>Arthropoda</taxon>
        <taxon>Chelicerata</taxon>
        <taxon>Arachnida</taxon>
        <taxon>Acari</taxon>
        <taxon>Parasitiformes</taxon>
        <taxon>Ixodida</taxon>
        <taxon>Ixodoidea</taxon>
        <taxon>Ixodidae</taxon>
        <taxon>Rhipicephalinae</taxon>
        <taxon>Rhipicephalus</taxon>
        <taxon>Boophilus</taxon>
    </lineage>
</organism>
<evidence type="ECO:0000256" key="6">
    <source>
        <dbReference type="SAM" id="MobiDB-lite"/>
    </source>
</evidence>
<dbReference type="Gene3D" id="6.20.210.20">
    <property type="entry name" value="THAP domain"/>
    <property type="match status" value="1"/>
</dbReference>
<keyword evidence="1" id="KW-0479">Metal-binding</keyword>
<dbReference type="EMBL" id="JABSTU010000009">
    <property type="protein sequence ID" value="KAH8021730.1"/>
    <property type="molecule type" value="Genomic_DNA"/>
</dbReference>
<comment type="caution">
    <text evidence="8">The sequence shown here is derived from an EMBL/GenBank/DDBJ whole genome shotgun (WGS) entry which is preliminary data.</text>
</comment>
<evidence type="ECO:0000256" key="3">
    <source>
        <dbReference type="ARBA" id="ARBA00022833"/>
    </source>
</evidence>
<evidence type="ECO:0000256" key="1">
    <source>
        <dbReference type="ARBA" id="ARBA00022723"/>
    </source>
</evidence>
<keyword evidence="9" id="KW-1185">Reference proteome</keyword>
<evidence type="ECO:0000256" key="2">
    <source>
        <dbReference type="ARBA" id="ARBA00022771"/>
    </source>
</evidence>
<evidence type="ECO:0000259" key="7">
    <source>
        <dbReference type="PROSITE" id="PS50950"/>
    </source>
</evidence>
<reference evidence="8" key="2">
    <citation type="submission" date="2021-09" db="EMBL/GenBank/DDBJ databases">
        <authorList>
            <person name="Jia N."/>
            <person name="Wang J."/>
            <person name="Shi W."/>
            <person name="Du L."/>
            <person name="Sun Y."/>
            <person name="Zhan W."/>
            <person name="Jiang J."/>
            <person name="Wang Q."/>
            <person name="Zhang B."/>
            <person name="Ji P."/>
            <person name="Sakyi L.B."/>
            <person name="Cui X."/>
            <person name="Yuan T."/>
            <person name="Jiang B."/>
            <person name="Yang W."/>
            <person name="Lam T.T.-Y."/>
            <person name="Chang Q."/>
            <person name="Ding S."/>
            <person name="Wang X."/>
            <person name="Zhu J."/>
            <person name="Ruan X."/>
            <person name="Zhao L."/>
            <person name="Wei J."/>
            <person name="Que T."/>
            <person name="Du C."/>
            <person name="Cheng J."/>
            <person name="Dai P."/>
            <person name="Han X."/>
            <person name="Huang E."/>
            <person name="Gao Y."/>
            <person name="Liu J."/>
            <person name="Shao H."/>
            <person name="Ye R."/>
            <person name="Li L."/>
            <person name="Wei W."/>
            <person name="Wang X."/>
            <person name="Wang C."/>
            <person name="Huo Q."/>
            <person name="Li W."/>
            <person name="Guo W."/>
            <person name="Chen H."/>
            <person name="Chen S."/>
            <person name="Zhou L."/>
            <person name="Zhou L."/>
            <person name="Ni X."/>
            <person name="Tian J."/>
            <person name="Zhou Y."/>
            <person name="Sheng Y."/>
            <person name="Liu T."/>
            <person name="Pan Y."/>
            <person name="Xia L."/>
            <person name="Li J."/>
            <person name="Zhao F."/>
            <person name="Cao W."/>
        </authorList>
    </citation>
    <scope>NUCLEOTIDE SEQUENCE</scope>
    <source>
        <strain evidence="8">Rmic-2018</strain>
        <tissue evidence="8">Larvae</tissue>
    </source>
</reference>
<dbReference type="AlphaFoldDB" id="A0A9J6DI67"/>
<dbReference type="Proteomes" id="UP000821866">
    <property type="component" value="Chromosome 7"/>
</dbReference>
<proteinExistence type="predicted"/>
<dbReference type="SMART" id="SM00980">
    <property type="entry name" value="THAP"/>
    <property type="match status" value="1"/>
</dbReference>